<keyword evidence="9" id="KW-1185">Reference proteome</keyword>
<keyword evidence="6" id="KW-1003">Cell membrane</keyword>
<evidence type="ECO:0000256" key="3">
    <source>
        <dbReference type="ARBA" id="ARBA00022692"/>
    </source>
</evidence>
<dbReference type="CDD" id="cd06662">
    <property type="entry name" value="SURF1"/>
    <property type="match status" value="1"/>
</dbReference>
<evidence type="ECO:0000256" key="6">
    <source>
        <dbReference type="RuleBase" id="RU363076"/>
    </source>
</evidence>
<keyword evidence="4 6" id="KW-1133">Transmembrane helix</keyword>
<dbReference type="InterPro" id="IPR045214">
    <property type="entry name" value="Surf1/Surf4"/>
</dbReference>
<gene>
    <name evidence="8" type="ORF">FVP33_03555</name>
</gene>
<dbReference type="Proteomes" id="UP000321379">
    <property type="component" value="Unassembled WGS sequence"/>
</dbReference>
<evidence type="ECO:0000313" key="8">
    <source>
        <dbReference type="EMBL" id="TXN32009.1"/>
    </source>
</evidence>
<dbReference type="EMBL" id="VRMG01000004">
    <property type="protein sequence ID" value="TXN32009.1"/>
    <property type="molecule type" value="Genomic_DNA"/>
</dbReference>
<organism evidence="8 9">
    <name type="scientific">Lacisediminihabitans profunda</name>
    <dbReference type="NCBI Taxonomy" id="2594790"/>
    <lineage>
        <taxon>Bacteria</taxon>
        <taxon>Bacillati</taxon>
        <taxon>Actinomycetota</taxon>
        <taxon>Actinomycetes</taxon>
        <taxon>Micrococcales</taxon>
        <taxon>Microbacteriaceae</taxon>
        <taxon>Lacisediminihabitans</taxon>
    </lineage>
</organism>
<evidence type="ECO:0000256" key="7">
    <source>
        <dbReference type="SAM" id="MobiDB-lite"/>
    </source>
</evidence>
<evidence type="ECO:0000256" key="2">
    <source>
        <dbReference type="ARBA" id="ARBA00007165"/>
    </source>
</evidence>
<dbReference type="PANTHER" id="PTHR23427:SF2">
    <property type="entry name" value="SURFEIT LOCUS PROTEIN 1"/>
    <property type="match status" value="1"/>
</dbReference>
<comment type="subcellular location">
    <subcellularLocation>
        <location evidence="6">Cell membrane</location>
        <topology evidence="6">Multi-pass membrane protein</topology>
    </subcellularLocation>
    <subcellularLocation>
        <location evidence="1">Membrane</location>
    </subcellularLocation>
</comment>
<evidence type="ECO:0000256" key="1">
    <source>
        <dbReference type="ARBA" id="ARBA00004370"/>
    </source>
</evidence>
<dbReference type="PROSITE" id="PS50895">
    <property type="entry name" value="SURF1"/>
    <property type="match status" value="1"/>
</dbReference>
<keyword evidence="5 6" id="KW-0472">Membrane</keyword>
<protein>
    <recommendedName>
        <fullName evidence="6">SURF1-like protein</fullName>
    </recommendedName>
</protein>
<feature type="compositionally biased region" description="Basic and acidic residues" evidence="7">
    <location>
        <begin position="243"/>
        <end position="268"/>
    </location>
</feature>
<accession>A0A5C8UVI9</accession>
<evidence type="ECO:0000256" key="5">
    <source>
        <dbReference type="ARBA" id="ARBA00023136"/>
    </source>
</evidence>
<feature type="transmembrane region" description="Helical" evidence="6">
    <location>
        <begin position="12"/>
        <end position="32"/>
    </location>
</feature>
<feature type="compositionally biased region" description="Acidic residues" evidence="7">
    <location>
        <begin position="269"/>
        <end position="281"/>
    </location>
</feature>
<sequence>MNGWRFAVSRRWFGYLALAVVFSIVCVGLSNWQVNRLKETTAANDLVDRNYASAPRAVKAVLPTLTSFRASQQWVQVRLTGRYLRDEQMLVRNRPLNGQPGFEVLNPLLLDDGTVFVVDRGYVPVGNKHDAPDSIPEPRSGTVSVVVHLQASEPVLAGRSGANGQLATIHLPELAKLVDRPTYTGAYGLMVSETPAAKTRPAAMPKPVLDEGLHISYAIQWVLFGVMAFLGLGYAIRQEYRMRNADDPEERERSDERARRKAERPRTDDEIEDEILESSRR</sequence>
<dbReference type="GO" id="GO:0005886">
    <property type="term" value="C:plasma membrane"/>
    <property type="evidence" value="ECO:0007669"/>
    <property type="project" value="UniProtKB-SubCell"/>
</dbReference>
<proteinExistence type="inferred from homology"/>
<keyword evidence="3 6" id="KW-0812">Transmembrane</keyword>
<comment type="caution">
    <text evidence="8">The sequence shown here is derived from an EMBL/GenBank/DDBJ whole genome shotgun (WGS) entry which is preliminary data.</text>
</comment>
<comment type="similarity">
    <text evidence="2 6">Belongs to the SURF1 family.</text>
</comment>
<feature type="region of interest" description="Disordered" evidence="7">
    <location>
        <begin position="243"/>
        <end position="281"/>
    </location>
</feature>
<dbReference type="InterPro" id="IPR002994">
    <property type="entry name" value="Surf1/Shy1"/>
</dbReference>
<dbReference type="AlphaFoldDB" id="A0A5C8UVI9"/>
<name>A0A5C8UVI9_9MICO</name>
<feature type="transmembrane region" description="Helical" evidence="6">
    <location>
        <begin position="215"/>
        <end position="236"/>
    </location>
</feature>
<evidence type="ECO:0000313" key="9">
    <source>
        <dbReference type="Proteomes" id="UP000321379"/>
    </source>
</evidence>
<dbReference type="Pfam" id="PF02104">
    <property type="entry name" value="SURF1"/>
    <property type="match status" value="1"/>
</dbReference>
<dbReference type="RefSeq" id="WP_147782257.1">
    <property type="nucleotide sequence ID" value="NZ_VRMG01000004.1"/>
</dbReference>
<reference evidence="8 9" key="1">
    <citation type="submission" date="2019-08" db="EMBL/GenBank/DDBJ databases">
        <title>Bacterial whole genome sequence for Glaciihabitans sp. CHu50b-6-2.</title>
        <authorList>
            <person name="Jin L."/>
        </authorList>
    </citation>
    <scope>NUCLEOTIDE SEQUENCE [LARGE SCALE GENOMIC DNA]</scope>
    <source>
        <strain evidence="8 9">CHu50b-6-2</strain>
    </source>
</reference>
<evidence type="ECO:0000256" key="4">
    <source>
        <dbReference type="ARBA" id="ARBA00022989"/>
    </source>
</evidence>
<dbReference type="PANTHER" id="PTHR23427">
    <property type="entry name" value="SURFEIT LOCUS PROTEIN"/>
    <property type="match status" value="1"/>
</dbReference>